<dbReference type="InterPro" id="IPR025326">
    <property type="entry name" value="DUF4232"/>
</dbReference>
<keyword evidence="1" id="KW-0732">Signal</keyword>
<name>A0ABY7P4U9_9ACTN</name>
<keyword evidence="4" id="KW-1185">Reference proteome</keyword>
<dbReference type="Proteomes" id="UP001212326">
    <property type="component" value="Chromosome"/>
</dbReference>
<dbReference type="Pfam" id="PF14016">
    <property type="entry name" value="DUF4232"/>
    <property type="match status" value="1"/>
</dbReference>
<reference evidence="3 4" key="1">
    <citation type="submission" date="2022-12" db="EMBL/GenBank/DDBJ databases">
        <authorList>
            <person name="Mo P."/>
        </authorList>
    </citation>
    <scope>NUCLEOTIDE SEQUENCE [LARGE SCALE GENOMIC DNA]</scope>
    <source>
        <strain evidence="3 4">HUAS 2-6</strain>
    </source>
</reference>
<protein>
    <submittedName>
        <fullName evidence="3">DUF4232 domain-containing protein</fullName>
    </submittedName>
</protein>
<dbReference type="EMBL" id="CP115300">
    <property type="protein sequence ID" value="WBO64727.1"/>
    <property type="molecule type" value="Genomic_DNA"/>
</dbReference>
<organism evidence="3 4">
    <name type="scientific">Streptomyces camelliae</name>
    <dbReference type="NCBI Taxonomy" id="3004093"/>
    <lineage>
        <taxon>Bacteria</taxon>
        <taxon>Bacillati</taxon>
        <taxon>Actinomycetota</taxon>
        <taxon>Actinomycetes</taxon>
        <taxon>Kitasatosporales</taxon>
        <taxon>Streptomycetaceae</taxon>
        <taxon>Streptomyces</taxon>
    </lineage>
</organism>
<evidence type="ECO:0000256" key="1">
    <source>
        <dbReference type="SAM" id="SignalP"/>
    </source>
</evidence>
<feature type="chain" id="PRO_5046211761" evidence="1">
    <location>
        <begin position="20"/>
        <end position="173"/>
    </location>
</feature>
<evidence type="ECO:0000259" key="2">
    <source>
        <dbReference type="Pfam" id="PF14016"/>
    </source>
</evidence>
<proteinExistence type="predicted"/>
<evidence type="ECO:0000313" key="3">
    <source>
        <dbReference type="EMBL" id="WBO64727.1"/>
    </source>
</evidence>
<dbReference type="RefSeq" id="WP_270082385.1">
    <property type="nucleotide sequence ID" value="NZ_CP115300.1"/>
</dbReference>
<feature type="domain" description="DUF4232" evidence="2">
    <location>
        <begin position="39"/>
        <end position="169"/>
    </location>
</feature>
<gene>
    <name evidence="3" type="ORF">O1G22_18735</name>
</gene>
<sequence length="173" mass="16910">MRAIPLTVTALAAALLLTACNGGGSGSKKSGGGNSGSACEIGKVSVQIGSASVAPGAGDTGEIPVSLTNQSAPCTLDDFAGVVLGAGGTEAKVPVLKGAQAQKLKLNKGDSASFTIAYVRGKAGDKTSLDAKTVKITLPGTTASRSFPWSYGPVALQGSGPNASVSAFQQVGD</sequence>
<feature type="signal peptide" evidence="1">
    <location>
        <begin position="1"/>
        <end position="19"/>
    </location>
</feature>
<accession>A0ABY7P4U9</accession>
<evidence type="ECO:0000313" key="4">
    <source>
        <dbReference type="Proteomes" id="UP001212326"/>
    </source>
</evidence>
<dbReference type="PROSITE" id="PS51257">
    <property type="entry name" value="PROKAR_LIPOPROTEIN"/>
    <property type="match status" value="1"/>
</dbReference>